<evidence type="ECO:0000256" key="2">
    <source>
        <dbReference type="ARBA" id="ARBA00023242"/>
    </source>
</evidence>
<feature type="compositionally biased region" description="Basic and acidic residues" evidence="3">
    <location>
        <begin position="789"/>
        <end position="802"/>
    </location>
</feature>
<dbReference type="InterPro" id="IPR015943">
    <property type="entry name" value="WD40/YVTN_repeat-like_dom_sf"/>
</dbReference>
<organism evidence="4 5">
    <name type="scientific">Trypanosoma cruzi</name>
    <dbReference type="NCBI Taxonomy" id="5693"/>
    <lineage>
        <taxon>Eukaryota</taxon>
        <taxon>Discoba</taxon>
        <taxon>Euglenozoa</taxon>
        <taxon>Kinetoplastea</taxon>
        <taxon>Metakinetoplastina</taxon>
        <taxon>Trypanosomatida</taxon>
        <taxon>Trypanosomatidae</taxon>
        <taxon>Trypanosoma</taxon>
        <taxon>Schizotrypanum</taxon>
    </lineage>
</organism>
<dbReference type="Gene3D" id="2.130.10.10">
    <property type="entry name" value="YVTN repeat-like/Quinoprotein amine dehydrogenase"/>
    <property type="match status" value="1"/>
</dbReference>
<dbReference type="GO" id="GO:0005730">
    <property type="term" value="C:nucleolus"/>
    <property type="evidence" value="ECO:0007669"/>
    <property type="project" value="TreeGrafter"/>
</dbReference>
<gene>
    <name evidence="4" type="ORF">C3747_56g66</name>
</gene>
<feature type="compositionally biased region" description="Acidic residues" evidence="3">
    <location>
        <begin position="867"/>
        <end position="893"/>
    </location>
</feature>
<dbReference type="SUPFAM" id="SSF50978">
    <property type="entry name" value="WD40 repeat-like"/>
    <property type="match status" value="1"/>
</dbReference>
<feature type="compositionally biased region" description="Basic residues" evidence="3">
    <location>
        <begin position="907"/>
        <end position="916"/>
    </location>
</feature>
<feature type="region of interest" description="Disordered" evidence="3">
    <location>
        <begin position="600"/>
        <end position="620"/>
    </location>
</feature>
<dbReference type="InterPro" id="IPR036322">
    <property type="entry name" value="WD40_repeat_dom_sf"/>
</dbReference>
<dbReference type="VEuPathDB" id="TriTrypDB:TcCLB.506289.50"/>
<dbReference type="VEuPathDB" id="TriTrypDB:TCDM_07555"/>
<evidence type="ECO:0000256" key="3">
    <source>
        <dbReference type="SAM" id="MobiDB-lite"/>
    </source>
</evidence>
<feature type="compositionally biased region" description="Acidic residues" evidence="3">
    <location>
        <begin position="842"/>
        <end position="854"/>
    </location>
</feature>
<dbReference type="VEuPathDB" id="TriTrypDB:TcG_05834"/>
<feature type="compositionally biased region" description="Low complexity" evidence="3">
    <location>
        <begin position="855"/>
        <end position="866"/>
    </location>
</feature>
<dbReference type="VEuPathDB" id="TriTrypDB:C3747_56g66"/>
<dbReference type="VEuPathDB" id="TriTrypDB:C4B63_8g192"/>
<dbReference type="EMBL" id="PRFC01000056">
    <property type="protein sequence ID" value="PWV11812.1"/>
    <property type="molecule type" value="Genomic_DNA"/>
</dbReference>
<proteinExistence type="predicted"/>
<name>A0A2V2WUB8_TRYCR</name>
<dbReference type="VEuPathDB" id="TriTrypDB:TCDM_07556"/>
<dbReference type="VEuPathDB" id="TriTrypDB:C4B63_8g193"/>
<feature type="compositionally biased region" description="Acidic residues" evidence="3">
    <location>
        <begin position="776"/>
        <end position="788"/>
    </location>
</feature>
<comment type="subcellular location">
    <subcellularLocation>
        <location evidence="1">Nucleus</location>
    </subcellularLocation>
</comment>
<protein>
    <submittedName>
        <fullName evidence="4">Uncharacterized protein</fullName>
    </submittedName>
</protein>
<dbReference type="Proteomes" id="UP000246078">
    <property type="component" value="Unassembled WGS sequence"/>
</dbReference>
<dbReference type="VEuPathDB" id="TriTrypDB:TcCLB.508881.40"/>
<feature type="compositionally biased region" description="Acidic residues" evidence="3">
    <location>
        <begin position="753"/>
        <end position="764"/>
    </location>
</feature>
<dbReference type="GO" id="GO:0000462">
    <property type="term" value="P:maturation of SSU-rRNA from tricistronic rRNA transcript (SSU-rRNA, 5.8S rRNA, LSU-rRNA)"/>
    <property type="evidence" value="ECO:0007669"/>
    <property type="project" value="TreeGrafter"/>
</dbReference>
<feature type="region of interest" description="Disordered" evidence="3">
    <location>
        <begin position="740"/>
        <end position="916"/>
    </location>
</feature>
<dbReference type="PANTHER" id="PTHR44267">
    <property type="entry name" value="WD REPEAT-CONTAINING PROTEIN 43"/>
    <property type="match status" value="1"/>
</dbReference>
<evidence type="ECO:0000313" key="5">
    <source>
        <dbReference type="Proteomes" id="UP000246078"/>
    </source>
</evidence>
<dbReference type="InterPro" id="IPR052414">
    <property type="entry name" value="U3_snoRNA-assoc_WDR"/>
</dbReference>
<dbReference type="AlphaFoldDB" id="A0A2V2WUB8"/>
<comment type="caution">
    <text evidence="4">The sequence shown here is derived from an EMBL/GenBank/DDBJ whole genome shotgun (WGS) entry which is preliminary data.</text>
</comment>
<dbReference type="PANTHER" id="PTHR44267:SF1">
    <property type="entry name" value="WD REPEAT-CONTAINING PROTEIN 43"/>
    <property type="match status" value="1"/>
</dbReference>
<evidence type="ECO:0000313" key="4">
    <source>
        <dbReference type="EMBL" id="PWV11812.1"/>
    </source>
</evidence>
<dbReference type="VEuPathDB" id="TriTrypDB:TCSYLVIO_002278"/>
<evidence type="ECO:0000256" key="1">
    <source>
        <dbReference type="ARBA" id="ARBA00004123"/>
    </source>
</evidence>
<dbReference type="VEuPathDB" id="TriTrypDB:ECC02_008458"/>
<dbReference type="VEuPathDB" id="TriTrypDB:TcCL_ESM03515"/>
<reference evidence="4 5" key="1">
    <citation type="journal article" date="2018" name="Microb. Genom.">
        <title>Expanding an expanded genome: long-read sequencing of Trypanosoma cruzi.</title>
        <authorList>
            <person name="Berna L."/>
            <person name="Rodriguez M."/>
            <person name="Chiribao M.L."/>
            <person name="Parodi-Talice A."/>
            <person name="Pita S."/>
            <person name="Rijo G."/>
            <person name="Alvarez-Valin F."/>
            <person name="Robello C."/>
        </authorList>
    </citation>
    <scope>NUCLEOTIDE SEQUENCE [LARGE SCALE GENOMIC DNA]</scope>
    <source>
        <strain evidence="4 5">TCC</strain>
    </source>
</reference>
<dbReference type="VEuPathDB" id="TriTrypDB:TcBrA4_0106080"/>
<keyword evidence="2" id="KW-0539">Nucleus</keyword>
<accession>A0A2V2WUB8</accession>
<sequence>MTERSLMIRHAATGRYFAVGMDFPSARVFDVATGSLAAVVEVPPRSRTSLAVVSLTALALGEINEPHAAEEQRKAMDVVGMSGACHAAVGLSNGTVLLHNVPKDELLQHLAVSATQQAITAAAFCGRHLFCVAGNRSLCVVDCLRGERVGSHLRVQQDAGAIAVMRCREDDAEKGASDVGCKFLIFVSGPTNAVYTLCLGNEAAQNTVATMERLVSFSSQASRSDFAWMGGTTQHPIVVTASAQEGVVRVWDAYPSVSGQTTSSRCRRSLLCGQRILGISVYDPTTMNSSANGYRNGVGGSEAFVAATNFTGAVLVWNLGSALLTPVADPVPTPPTLRIVSKEISARVLFGAFIQGAAGEHPSLLVLRGRFAVPHFESVDLREAAQRASIVSSTTPATSSLAEEGAVYELPTGPNSERAGRIDAVHADMEVLDHAWATHCLQQQRQQRLAARAIYTPSEGFVSPVSFHAASVKDIPQNKLTLEQRLKKLSLSSATPSQQQQQEHSHALGLATVPLYQALHASDASAVMELLTVASRSAEDIRATVMGLQLPYCLELMQIIAQRVRGATSRSPLFVWIDAIVHYRGVEMYQAQQLFKQQRQQEEEKKKSASSSIYSNGVNDPLLPTSTTAVTSKAKPSPPKEFVAPLLHQYRNMTALYDPLAAMYGRLSIFKSVRPSEKGVFVNSDAGIIFPTMFTEIRCAGGEYRTMRVRSKRDPHARKNKKRSAVAFLRKARRLAAAEEAGAAAEAKGTSEDNVEEDYDDEIDMNALDQMRLGDDTDGEEEEEEGESDADKGPGKRARGEQTEMIAEAERGSSYGIESSTRSSEVEFDTASDDDVHSAAAENDDDEEDDDEESSSSISSGVATADMFDDEEYEDDDDDDGDDNDGMGDDMAELLEVQGEDKEREGRRHKRVRTEH</sequence>